<feature type="transmembrane region" description="Helical" evidence="9">
    <location>
        <begin position="120"/>
        <end position="141"/>
    </location>
</feature>
<feature type="transmembrane region" description="Helical" evidence="9">
    <location>
        <begin position="267"/>
        <end position="285"/>
    </location>
</feature>
<evidence type="ECO:0000256" key="6">
    <source>
        <dbReference type="ARBA" id="ARBA00022692"/>
    </source>
</evidence>
<feature type="transmembrane region" description="Helical" evidence="9">
    <location>
        <begin position="62"/>
        <end position="83"/>
    </location>
</feature>
<evidence type="ECO:0000256" key="3">
    <source>
        <dbReference type="ARBA" id="ARBA00022448"/>
    </source>
</evidence>
<feature type="transmembrane region" description="Helical" evidence="9">
    <location>
        <begin position="148"/>
        <end position="166"/>
    </location>
</feature>
<comment type="subcellular location">
    <subcellularLocation>
        <location evidence="1">Cell inner membrane</location>
        <topology evidence="1">Multi-pass membrane protein</topology>
    </subcellularLocation>
</comment>
<evidence type="ECO:0000256" key="5">
    <source>
        <dbReference type="ARBA" id="ARBA00022519"/>
    </source>
</evidence>
<keyword evidence="6 9" id="KW-0812">Transmembrane</keyword>
<proteinExistence type="inferred from homology"/>
<feature type="transmembrane region" description="Helical" evidence="9">
    <location>
        <begin position="95"/>
        <end position="114"/>
    </location>
</feature>
<keyword evidence="8 9" id="KW-0472">Membrane</keyword>
<evidence type="ECO:0000313" key="11">
    <source>
        <dbReference type="Proteomes" id="UP000509568"/>
    </source>
</evidence>
<feature type="transmembrane region" description="Helical" evidence="9">
    <location>
        <begin position="21"/>
        <end position="50"/>
    </location>
</feature>
<sequence>MSIEMISPAKLTKHAPGRSRWAAFGSSFVADGYTMYPVILLLVIIGSIVAPRFATATNLVNILEQISVLGLTTIGLTFVVLIGRLDLSLEGVVGFAPMFAACTLVPAVAGGFGIELPGWAGLFVALGMAGLIGWFNGFMVVKVGLNPFISTLGLLVLLRGGVLIISNGRSIYSPGKALTFLGSQKVAGLPLSVVVFMVIAVLVGLVFKYHRYGRALYAIGGNEEAARAAGINVNRVIWSAFIFAALLAGLAGVMMTGRLDSAVTTQGQGIIFSAFAAAVIGGVSLGGGRGTIVGVVSGVLLIGVINNLLTLAQVPSFYVQASTGAVIIVAAVLTTLASRRSSGVRTRT</sequence>
<keyword evidence="4" id="KW-1003">Cell membrane</keyword>
<evidence type="ECO:0000256" key="4">
    <source>
        <dbReference type="ARBA" id="ARBA00022475"/>
    </source>
</evidence>
<organism evidence="10 11">
    <name type="scientific">Pseudomonas eucalypticola</name>
    <dbReference type="NCBI Taxonomy" id="2599595"/>
    <lineage>
        <taxon>Bacteria</taxon>
        <taxon>Pseudomonadati</taxon>
        <taxon>Pseudomonadota</taxon>
        <taxon>Gammaproteobacteria</taxon>
        <taxon>Pseudomonadales</taxon>
        <taxon>Pseudomonadaceae</taxon>
        <taxon>Pseudomonas</taxon>
    </lineage>
</organism>
<comment type="similarity">
    <text evidence="2">Belongs to the binding-protein-dependent transport system permease family. AraH/RbsC subfamily.</text>
</comment>
<dbReference type="GO" id="GO:0022857">
    <property type="term" value="F:transmembrane transporter activity"/>
    <property type="evidence" value="ECO:0007669"/>
    <property type="project" value="InterPro"/>
</dbReference>
<dbReference type="AlphaFoldDB" id="A0A7D5H8I0"/>
<evidence type="ECO:0000256" key="9">
    <source>
        <dbReference type="SAM" id="Phobius"/>
    </source>
</evidence>
<protein>
    <submittedName>
        <fullName evidence="10">ABC transporter permease</fullName>
    </submittedName>
</protein>
<dbReference type="Proteomes" id="UP000509568">
    <property type="component" value="Chromosome"/>
</dbReference>
<evidence type="ECO:0000256" key="8">
    <source>
        <dbReference type="ARBA" id="ARBA00023136"/>
    </source>
</evidence>
<keyword evidence="3" id="KW-0813">Transport</keyword>
<dbReference type="KEGG" id="pez:HWQ56_18855"/>
<reference evidence="10 11" key="1">
    <citation type="submission" date="2020-06" db="EMBL/GenBank/DDBJ databases">
        <title>Pseudomonas eucalypticola sp. nov., an endophyte of Eucalyptus dunnii leaves with biocontrol ability of eucalyptus leaf blight.</title>
        <authorList>
            <person name="Liu Y."/>
            <person name="Song Z."/>
            <person name="Zeng H."/>
            <person name="Lu M."/>
            <person name="Wang X."/>
            <person name="Lian X."/>
            <person name="Zhang Q."/>
        </authorList>
    </citation>
    <scope>NUCLEOTIDE SEQUENCE [LARGE SCALE GENOMIC DNA]</scope>
    <source>
        <strain evidence="10 11">NP-1</strain>
    </source>
</reference>
<feature type="transmembrane region" description="Helical" evidence="9">
    <location>
        <begin position="186"/>
        <end position="207"/>
    </location>
</feature>
<dbReference type="InterPro" id="IPR001851">
    <property type="entry name" value="ABC_transp_permease"/>
</dbReference>
<gene>
    <name evidence="10" type="ORF">HWQ56_18855</name>
</gene>
<dbReference type="EMBL" id="CP056030">
    <property type="protein sequence ID" value="QKZ05744.1"/>
    <property type="molecule type" value="Genomic_DNA"/>
</dbReference>
<dbReference type="PANTHER" id="PTHR32196">
    <property type="entry name" value="ABC TRANSPORTER PERMEASE PROTEIN YPHD-RELATED-RELATED"/>
    <property type="match status" value="1"/>
</dbReference>
<dbReference type="CDD" id="cd06579">
    <property type="entry name" value="TM_PBP1_transp_AraH_like"/>
    <property type="match status" value="1"/>
</dbReference>
<evidence type="ECO:0000256" key="7">
    <source>
        <dbReference type="ARBA" id="ARBA00022989"/>
    </source>
</evidence>
<evidence type="ECO:0000313" key="10">
    <source>
        <dbReference type="EMBL" id="QKZ05744.1"/>
    </source>
</evidence>
<dbReference type="RefSeq" id="WP_176571465.1">
    <property type="nucleotide sequence ID" value="NZ_CP056030.1"/>
</dbReference>
<keyword evidence="5" id="KW-0997">Cell inner membrane</keyword>
<accession>A0A7D5H8I0</accession>
<evidence type="ECO:0000256" key="1">
    <source>
        <dbReference type="ARBA" id="ARBA00004429"/>
    </source>
</evidence>
<dbReference type="PANTHER" id="PTHR32196:SF21">
    <property type="entry name" value="ABC TRANSPORTER PERMEASE PROTEIN YPHD-RELATED"/>
    <property type="match status" value="1"/>
</dbReference>
<dbReference type="Pfam" id="PF02653">
    <property type="entry name" value="BPD_transp_2"/>
    <property type="match status" value="1"/>
</dbReference>
<feature type="transmembrane region" description="Helical" evidence="9">
    <location>
        <begin position="292"/>
        <end position="311"/>
    </location>
</feature>
<dbReference type="GO" id="GO:0005886">
    <property type="term" value="C:plasma membrane"/>
    <property type="evidence" value="ECO:0007669"/>
    <property type="project" value="UniProtKB-SubCell"/>
</dbReference>
<keyword evidence="11" id="KW-1185">Reference proteome</keyword>
<feature type="transmembrane region" description="Helical" evidence="9">
    <location>
        <begin position="317"/>
        <end position="337"/>
    </location>
</feature>
<name>A0A7D5H8I0_9PSED</name>
<keyword evidence="7 9" id="KW-1133">Transmembrane helix</keyword>
<feature type="transmembrane region" description="Helical" evidence="9">
    <location>
        <begin position="236"/>
        <end position="255"/>
    </location>
</feature>
<evidence type="ECO:0000256" key="2">
    <source>
        <dbReference type="ARBA" id="ARBA00007942"/>
    </source>
</evidence>